<dbReference type="AlphaFoldDB" id="A0A9Q3GLF1"/>
<feature type="domain" description="Reverse transcriptase" evidence="1">
    <location>
        <begin position="9"/>
        <end position="65"/>
    </location>
</feature>
<sequence length="203" mass="23528">MLLPLFKILSDIFYYLLDIYVLVYLDDIIVFSNSEEEHVTHVSTVLSRLRANNHFSKASKCLFHVKTLWQYSQHRSIFQELDKGKSVQDYFIDSSSQLLLSKEWVVLPNDPIIQLSILQKKELISSSWTPWPREASQTFQEGFSLVQNHSIYQGLGLILSTVLNKQEYPPQGVWTTRTSPNSEWSLDLASNARYHSTPTVQLF</sequence>
<accession>A0A9Q3GLF1</accession>
<evidence type="ECO:0000313" key="2">
    <source>
        <dbReference type="EMBL" id="MBW0471821.1"/>
    </source>
</evidence>
<dbReference type="EMBL" id="AVOT02002873">
    <property type="protein sequence ID" value="MBW0471821.1"/>
    <property type="molecule type" value="Genomic_DNA"/>
</dbReference>
<evidence type="ECO:0000259" key="1">
    <source>
        <dbReference type="Pfam" id="PF00078"/>
    </source>
</evidence>
<proteinExistence type="predicted"/>
<dbReference type="PANTHER" id="PTHR24559">
    <property type="entry name" value="TRANSPOSON TY3-I GAG-POL POLYPROTEIN"/>
    <property type="match status" value="1"/>
</dbReference>
<name>A0A9Q3GLF1_9BASI</name>
<reference evidence="2" key="1">
    <citation type="submission" date="2021-03" db="EMBL/GenBank/DDBJ databases">
        <title>Draft genome sequence of rust myrtle Austropuccinia psidii MF-1, a brazilian biotype.</title>
        <authorList>
            <person name="Quecine M.C."/>
            <person name="Pachon D.M.R."/>
            <person name="Bonatelli M.L."/>
            <person name="Correr F.H."/>
            <person name="Franceschini L.M."/>
            <person name="Leite T.F."/>
            <person name="Margarido G.R.A."/>
            <person name="Almeida C.A."/>
            <person name="Ferrarezi J.A."/>
            <person name="Labate C.A."/>
        </authorList>
    </citation>
    <scope>NUCLEOTIDE SEQUENCE</scope>
    <source>
        <strain evidence="2">MF-1</strain>
    </source>
</reference>
<comment type="caution">
    <text evidence="2">The sequence shown here is derived from an EMBL/GenBank/DDBJ whole genome shotgun (WGS) entry which is preliminary data.</text>
</comment>
<gene>
    <name evidence="2" type="ORF">O181_011536</name>
</gene>
<dbReference type="InterPro" id="IPR053134">
    <property type="entry name" value="RNA-dir_DNA_polymerase"/>
</dbReference>
<dbReference type="Gene3D" id="3.30.70.270">
    <property type="match status" value="1"/>
</dbReference>
<protein>
    <recommendedName>
        <fullName evidence="1">Reverse transcriptase domain-containing protein</fullName>
    </recommendedName>
</protein>
<dbReference type="InterPro" id="IPR000477">
    <property type="entry name" value="RT_dom"/>
</dbReference>
<keyword evidence="3" id="KW-1185">Reference proteome</keyword>
<dbReference type="PANTHER" id="PTHR24559:SF440">
    <property type="entry name" value="RIBONUCLEASE H"/>
    <property type="match status" value="1"/>
</dbReference>
<dbReference type="SUPFAM" id="SSF56672">
    <property type="entry name" value="DNA/RNA polymerases"/>
    <property type="match status" value="1"/>
</dbReference>
<dbReference type="Pfam" id="PF00078">
    <property type="entry name" value="RVT_1"/>
    <property type="match status" value="1"/>
</dbReference>
<dbReference type="InterPro" id="IPR043502">
    <property type="entry name" value="DNA/RNA_pol_sf"/>
</dbReference>
<dbReference type="InterPro" id="IPR043128">
    <property type="entry name" value="Rev_trsase/Diguanyl_cyclase"/>
</dbReference>
<organism evidence="2 3">
    <name type="scientific">Austropuccinia psidii MF-1</name>
    <dbReference type="NCBI Taxonomy" id="1389203"/>
    <lineage>
        <taxon>Eukaryota</taxon>
        <taxon>Fungi</taxon>
        <taxon>Dikarya</taxon>
        <taxon>Basidiomycota</taxon>
        <taxon>Pucciniomycotina</taxon>
        <taxon>Pucciniomycetes</taxon>
        <taxon>Pucciniales</taxon>
        <taxon>Sphaerophragmiaceae</taxon>
        <taxon>Austropuccinia</taxon>
    </lineage>
</organism>
<dbReference type="Proteomes" id="UP000765509">
    <property type="component" value="Unassembled WGS sequence"/>
</dbReference>
<evidence type="ECO:0000313" key="3">
    <source>
        <dbReference type="Proteomes" id="UP000765509"/>
    </source>
</evidence>